<dbReference type="PANTHER" id="PTHR23068:SF11">
    <property type="entry name" value="INACTIVE DNA (CYTOSINE-5)-METHYLTRANSFERASE DRM3-RELATED"/>
    <property type="match status" value="1"/>
</dbReference>
<evidence type="ECO:0000256" key="4">
    <source>
        <dbReference type="ARBA" id="ARBA00022691"/>
    </source>
</evidence>
<keyword evidence="5" id="KW-0677">Repeat</keyword>
<keyword evidence="6" id="KW-0238">DNA-binding</keyword>
<feature type="non-terminal residue" evidence="9">
    <location>
        <position position="479"/>
    </location>
</feature>
<dbReference type="PANTHER" id="PTHR23068">
    <property type="entry name" value="DNA CYTOSINE-5- -METHYLTRANSFERASE 3-RELATED"/>
    <property type="match status" value="1"/>
</dbReference>
<dbReference type="EMBL" id="AUSU01002177">
    <property type="protein sequence ID" value="EPS69320.1"/>
    <property type="molecule type" value="Genomic_DNA"/>
</dbReference>
<dbReference type="InterPro" id="IPR050390">
    <property type="entry name" value="C5-Methyltransferase"/>
</dbReference>
<evidence type="ECO:0000313" key="10">
    <source>
        <dbReference type="Proteomes" id="UP000015453"/>
    </source>
</evidence>
<keyword evidence="10" id="KW-1185">Reference proteome</keyword>
<keyword evidence="7" id="KW-0539">Nucleus</keyword>
<dbReference type="GO" id="GO:0005634">
    <property type="term" value="C:nucleus"/>
    <property type="evidence" value="ECO:0007669"/>
    <property type="project" value="UniProtKB-SubCell"/>
</dbReference>
<keyword evidence="4" id="KW-0949">S-adenosyl-L-methionine</keyword>
<evidence type="ECO:0000313" key="9">
    <source>
        <dbReference type="EMBL" id="EPS69320.1"/>
    </source>
</evidence>
<evidence type="ECO:0000256" key="1">
    <source>
        <dbReference type="ARBA" id="ARBA00004123"/>
    </source>
</evidence>
<comment type="subcellular location">
    <subcellularLocation>
        <location evidence="1">Nucleus</location>
    </subcellularLocation>
</comment>
<evidence type="ECO:0000259" key="8">
    <source>
        <dbReference type="PROSITE" id="PS51680"/>
    </source>
</evidence>
<dbReference type="AlphaFoldDB" id="S8CRB1"/>
<keyword evidence="2" id="KW-0489">Methyltransferase</keyword>
<comment type="caution">
    <text evidence="9">The sequence shown here is derived from an EMBL/GenBank/DDBJ whole genome shotgun (WGS) entry which is preliminary data.</text>
</comment>
<sequence length="479" mass="54443">SNEELFSIMEKTLQLLEMGFSECQISTAFDMCGGCHSVFAICLSIYIPLLNRLCSILFFQYYTSSNMQIKMEDSSLRDLPPDFFHLKTEEECDSAPPVGISELLEKSKVKKPKEVRRSVPKKPKKNEFSLDPCIEPPLHHLQEESWKQFDIDEDGKPVLLPKPSRLLANAVAKRPYFFYGSTTDLPRGTWAKVSQFLYSVQPEFADSRQYSALHRIEGYVHNLPTEDRFQITPNGPMTIDEAIPNARKWKPSWDNRKHVMLHTDFDSGGGASYLCDRIGRQLAGSLSPEQQRSLVLELESKNLMWVGKNKLSPLEPENLELIMGFPVQHSRFSGFSPAERLNSLKLSFQTDTVGYHLSVLRGLFPGGVSLLSFFTGLGAAEVALHRLGIRLRCLVSMEPREAMRGVVKRWWKESGQGGELVQVEGVEKLSGEKLEGMCRKYSGFDLVVFQNPWRGGDGFAFDVFMEFVRVFQRLRCAME</sequence>
<evidence type="ECO:0000256" key="5">
    <source>
        <dbReference type="ARBA" id="ARBA00022737"/>
    </source>
</evidence>
<feature type="non-terminal residue" evidence="9">
    <location>
        <position position="1"/>
    </location>
</feature>
<dbReference type="Gene3D" id="3.40.50.150">
    <property type="entry name" value="Vaccinia Virus protein VP39"/>
    <property type="match status" value="1"/>
</dbReference>
<evidence type="ECO:0000256" key="7">
    <source>
        <dbReference type="ARBA" id="ARBA00023242"/>
    </source>
</evidence>
<keyword evidence="3" id="KW-0808">Transferase</keyword>
<reference evidence="9 10" key="1">
    <citation type="journal article" date="2013" name="BMC Genomics">
        <title>The miniature genome of a carnivorous plant Genlisea aurea contains a low number of genes and short non-coding sequences.</title>
        <authorList>
            <person name="Leushkin E.V."/>
            <person name="Sutormin R.A."/>
            <person name="Nabieva E.R."/>
            <person name="Penin A.A."/>
            <person name="Kondrashov A.S."/>
            <person name="Logacheva M.D."/>
        </authorList>
    </citation>
    <scope>NUCLEOTIDE SEQUENCE [LARGE SCALE GENOMIC DNA]</scope>
</reference>
<organism evidence="9 10">
    <name type="scientific">Genlisea aurea</name>
    <dbReference type="NCBI Taxonomy" id="192259"/>
    <lineage>
        <taxon>Eukaryota</taxon>
        <taxon>Viridiplantae</taxon>
        <taxon>Streptophyta</taxon>
        <taxon>Embryophyta</taxon>
        <taxon>Tracheophyta</taxon>
        <taxon>Spermatophyta</taxon>
        <taxon>Magnoliopsida</taxon>
        <taxon>eudicotyledons</taxon>
        <taxon>Gunneridae</taxon>
        <taxon>Pentapetalae</taxon>
        <taxon>asterids</taxon>
        <taxon>lamiids</taxon>
        <taxon>Lamiales</taxon>
        <taxon>Lentibulariaceae</taxon>
        <taxon>Genlisea</taxon>
    </lineage>
</organism>
<accession>S8CRB1</accession>
<dbReference type="OrthoDB" id="641149at2759"/>
<dbReference type="Proteomes" id="UP000015453">
    <property type="component" value="Unassembled WGS sequence"/>
</dbReference>
<dbReference type="GO" id="GO:0008168">
    <property type="term" value="F:methyltransferase activity"/>
    <property type="evidence" value="ECO:0007669"/>
    <property type="project" value="UniProtKB-KW"/>
</dbReference>
<evidence type="ECO:0000256" key="2">
    <source>
        <dbReference type="ARBA" id="ARBA00022603"/>
    </source>
</evidence>
<proteinExistence type="predicted"/>
<name>S8CRB1_9LAMI</name>
<dbReference type="InterPro" id="IPR029063">
    <property type="entry name" value="SAM-dependent_MTases_sf"/>
</dbReference>
<dbReference type="GO" id="GO:0032259">
    <property type="term" value="P:methylation"/>
    <property type="evidence" value="ECO:0007669"/>
    <property type="project" value="UniProtKB-KW"/>
</dbReference>
<feature type="domain" description="SAM-dependent MTase DRM-type" evidence="8">
    <location>
        <begin position="163"/>
        <end position="479"/>
    </location>
</feature>
<gene>
    <name evidence="9" type="ORF">M569_05446</name>
</gene>
<evidence type="ECO:0000256" key="3">
    <source>
        <dbReference type="ARBA" id="ARBA00022679"/>
    </source>
</evidence>
<dbReference type="InterPro" id="IPR030380">
    <property type="entry name" value="SAM_MeTfrase_DRM"/>
</dbReference>
<dbReference type="PROSITE" id="PS51680">
    <property type="entry name" value="SAM_MT_DRM"/>
    <property type="match status" value="1"/>
</dbReference>
<evidence type="ECO:0000256" key="6">
    <source>
        <dbReference type="ARBA" id="ARBA00023125"/>
    </source>
</evidence>
<protein>
    <recommendedName>
        <fullName evidence="8">SAM-dependent MTase DRM-type domain-containing protein</fullName>
    </recommendedName>
</protein>
<dbReference type="GO" id="GO:0003677">
    <property type="term" value="F:DNA binding"/>
    <property type="evidence" value="ECO:0007669"/>
    <property type="project" value="UniProtKB-KW"/>
</dbReference>